<dbReference type="PaxDb" id="2903-EOD10037"/>
<dbReference type="PANTHER" id="PTHR31212:SF4">
    <property type="entry name" value="ALPHA-KETOGLUTARATE-DEPENDENT DIOXYGENASE ALKB HOMOLOG 3"/>
    <property type="match status" value="1"/>
</dbReference>
<dbReference type="EnsemblProtists" id="EOD10037">
    <property type="protein sequence ID" value="EOD10037"/>
    <property type="gene ID" value="EMIHUDRAFT_57409"/>
</dbReference>
<dbReference type="Pfam" id="PF13532">
    <property type="entry name" value="2OG-FeII_Oxy_2"/>
    <property type="match status" value="1"/>
</dbReference>
<proteinExistence type="predicted"/>
<reference evidence="3" key="1">
    <citation type="journal article" date="2013" name="Nature">
        <title>Pan genome of the phytoplankton Emiliania underpins its global distribution.</title>
        <authorList>
            <person name="Read B.A."/>
            <person name="Kegel J."/>
            <person name="Klute M.J."/>
            <person name="Kuo A."/>
            <person name="Lefebvre S.C."/>
            <person name="Maumus F."/>
            <person name="Mayer C."/>
            <person name="Miller J."/>
            <person name="Monier A."/>
            <person name="Salamov A."/>
            <person name="Young J."/>
            <person name="Aguilar M."/>
            <person name="Claverie J.M."/>
            <person name="Frickenhaus S."/>
            <person name="Gonzalez K."/>
            <person name="Herman E.K."/>
            <person name="Lin Y.C."/>
            <person name="Napier J."/>
            <person name="Ogata H."/>
            <person name="Sarno A.F."/>
            <person name="Shmutz J."/>
            <person name="Schroeder D."/>
            <person name="de Vargas C."/>
            <person name="Verret F."/>
            <person name="von Dassow P."/>
            <person name="Valentin K."/>
            <person name="Van de Peer Y."/>
            <person name="Wheeler G."/>
            <person name="Dacks J.B."/>
            <person name="Delwiche C.F."/>
            <person name="Dyhrman S.T."/>
            <person name="Glockner G."/>
            <person name="John U."/>
            <person name="Richards T."/>
            <person name="Worden A.Z."/>
            <person name="Zhang X."/>
            <person name="Grigoriev I.V."/>
            <person name="Allen A.E."/>
            <person name="Bidle K."/>
            <person name="Borodovsky M."/>
            <person name="Bowler C."/>
            <person name="Brownlee C."/>
            <person name="Cock J.M."/>
            <person name="Elias M."/>
            <person name="Gladyshev V.N."/>
            <person name="Groth M."/>
            <person name="Guda C."/>
            <person name="Hadaegh A."/>
            <person name="Iglesias-Rodriguez M.D."/>
            <person name="Jenkins J."/>
            <person name="Jones B.M."/>
            <person name="Lawson T."/>
            <person name="Leese F."/>
            <person name="Lindquist E."/>
            <person name="Lobanov A."/>
            <person name="Lomsadze A."/>
            <person name="Malik S.B."/>
            <person name="Marsh M.E."/>
            <person name="Mackinder L."/>
            <person name="Mock T."/>
            <person name="Mueller-Roeber B."/>
            <person name="Pagarete A."/>
            <person name="Parker M."/>
            <person name="Probert I."/>
            <person name="Quesneville H."/>
            <person name="Raines C."/>
            <person name="Rensing S.A."/>
            <person name="Riano-Pachon D.M."/>
            <person name="Richier S."/>
            <person name="Rokitta S."/>
            <person name="Shiraiwa Y."/>
            <person name="Soanes D.M."/>
            <person name="van der Giezen M."/>
            <person name="Wahlund T.M."/>
            <person name="Williams B."/>
            <person name="Wilson W."/>
            <person name="Wolfe G."/>
            <person name="Wurch L.L."/>
        </authorList>
    </citation>
    <scope>NUCLEOTIDE SEQUENCE</scope>
</reference>
<dbReference type="GO" id="GO:0051213">
    <property type="term" value="F:dioxygenase activity"/>
    <property type="evidence" value="ECO:0007669"/>
    <property type="project" value="InterPro"/>
</dbReference>
<dbReference type="PROSITE" id="PS51471">
    <property type="entry name" value="FE2OG_OXY"/>
    <property type="match status" value="1"/>
</dbReference>
<evidence type="ECO:0000313" key="3">
    <source>
        <dbReference type="Proteomes" id="UP000013827"/>
    </source>
</evidence>
<dbReference type="GO" id="GO:0006307">
    <property type="term" value="P:DNA alkylation repair"/>
    <property type="evidence" value="ECO:0007669"/>
    <property type="project" value="InterPro"/>
</dbReference>
<dbReference type="Gene3D" id="2.60.120.590">
    <property type="entry name" value="Alpha-ketoglutarate-dependent dioxygenase AlkB-like"/>
    <property type="match status" value="1"/>
</dbReference>
<dbReference type="Proteomes" id="UP000013827">
    <property type="component" value="Unassembled WGS sequence"/>
</dbReference>
<evidence type="ECO:0000313" key="2">
    <source>
        <dbReference type="EnsemblProtists" id="EOD10037"/>
    </source>
</evidence>
<organism evidence="2 3">
    <name type="scientific">Emiliania huxleyi (strain CCMP1516)</name>
    <dbReference type="NCBI Taxonomy" id="280463"/>
    <lineage>
        <taxon>Eukaryota</taxon>
        <taxon>Haptista</taxon>
        <taxon>Haptophyta</taxon>
        <taxon>Prymnesiophyceae</taxon>
        <taxon>Isochrysidales</taxon>
        <taxon>Noelaerhabdaceae</taxon>
        <taxon>Emiliania</taxon>
    </lineage>
</organism>
<reference evidence="2" key="2">
    <citation type="submission" date="2024-10" db="UniProtKB">
        <authorList>
            <consortium name="EnsemblProtists"/>
        </authorList>
    </citation>
    <scope>IDENTIFICATION</scope>
</reference>
<keyword evidence="3" id="KW-1185">Reference proteome</keyword>
<dbReference type="KEGG" id="ehx:EMIHUDRAFT_46336"/>
<dbReference type="AlphaFoldDB" id="A0A0D3IFK2"/>
<dbReference type="RefSeq" id="XP_005771019.1">
    <property type="nucleotide sequence ID" value="XM_005770962.1"/>
</dbReference>
<dbReference type="HOGENOM" id="CLU_048788_5_2_1"/>
<dbReference type="InterPro" id="IPR005123">
    <property type="entry name" value="Oxoglu/Fe-dep_dioxygenase_dom"/>
</dbReference>
<dbReference type="InterPro" id="IPR037151">
    <property type="entry name" value="AlkB-like_sf"/>
</dbReference>
<dbReference type="STRING" id="2903.R1DVR9"/>
<dbReference type="GeneID" id="17264129"/>
<dbReference type="KEGG" id="ehx:EMIHUDRAFT_57409"/>
<dbReference type="RefSeq" id="XP_005762466.1">
    <property type="nucleotide sequence ID" value="XM_005762409.1"/>
</dbReference>
<dbReference type="InterPro" id="IPR032854">
    <property type="entry name" value="ALKBH3"/>
</dbReference>
<dbReference type="SUPFAM" id="SSF51197">
    <property type="entry name" value="Clavaminate synthase-like"/>
    <property type="match status" value="1"/>
</dbReference>
<feature type="domain" description="Fe2OG dioxygenase" evidence="1">
    <location>
        <begin position="18"/>
        <end position="94"/>
    </location>
</feature>
<dbReference type="InterPro" id="IPR027450">
    <property type="entry name" value="AlkB-like"/>
</dbReference>
<dbReference type="GeneID" id="17256225"/>
<name>A0A0D3IFK2_EMIH1</name>
<accession>A0A0D3IFK2</accession>
<dbReference type="EnsemblProtists" id="EOD18590">
    <property type="protein sequence ID" value="EOD18590"/>
    <property type="gene ID" value="EMIHUDRAFT_46336"/>
</dbReference>
<protein>
    <recommendedName>
        <fullName evidence="1">Fe2OG dioxygenase domain-containing protein</fullName>
    </recommendedName>
</protein>
<dbReference type="PANTHER" id="PTHR31212">
    <property type="entry name" value="ALPHA-KETOGLUTARATE-DEPENDENT DIOXYGENASE ALKB HOMOLOG 3"/>
    <property type="match status" value="1"/>
</dbReference>
<evidence type="ECO:0000259" key="1">
    <source>
        <dbReference type="PROSITE" id="PS51471"/>
    </source>
</evidence>
<sequence length="94" mass="10694">PDWLLPLVEQVRASLGVPFNAILLRLYMDGADEIAWHTDGRTFLGERPTIGSLSLGATASFQLRRMRNRDLLLADGDLLVMHSPTQRHWHHRVP</sequence>